<reference evidence="2 3" key="1">
    <citation type="submission" date="2020-10" db="EMBL/GenBank/DDBJ databases">
        <authorList>
            <person name="Castelo-Branco R."/>
            <person name="Eusebio N."/>
            <person name="Adriana R."/>
            <person name="Vieira A."/>
            <person name="Brugerolle De Fraissinette N."/>
            <person name="Rezende De Castro R."/>
            <person name="Schneider M.P."/>
            <person name="Vasconcelos V."/>
            <person name="Leao P.N."/>
        </authorList>
    </citation>
    <scope>NUCLEOTIDE SEQUENCE [LARGE SCALE GENOMIC DNA]</scope>
    <source>
        <strain evidence="2 3">LEGE 06226</strain>
    </source>
</reference>
<dbReference type="EMBL" id="JADEWU010000042">
    <property type="protein sequence ID" value="MBE9144915.1"/>
    <property type="molecule type" value="Genomic_DNA"/>
</dbReference>
<sequence>MGILSAIANFFTGGENNLDRLPSVNENALTPDSFTPNDNNLYTSSQLVREANERGWIVDDELVKQSSEIAKNVTKNAKNVKKFGKNIKAISKGEITTAKEMSKIITLTASNDSQKYGIVTETQSLLNAQTAAIEAAKANYREQLKANNQRMNELLNNVKSSRDRLRGR</sequence>
<keyword evidence="1" id="KW-0175">Coiled coil</keyword>
<protein>
    <submittedName>
        <fullName evidence="2">Uncharacterized protein</fullName>
    </submittedName>
</protein>
<evidence type="ECO:0000256" key="1">
    <source>
        <dbReference type="SAM" id="Coils"/>
    </source>
</evidence>
<evidence type="ECO:0000313" key="3">
    <source>
        <dbReference type="Proteomes" id="UP000640725"/>
    </source>
</evidence>
<dbReference type="Proteomes" id="UP000640725">
    <property type="component" value="Unassembled WGS sequence"/>
</dbReference>
<evidence type="ECO:0000313" key="2">
    <source>
        <dbReference type="EMBL" id="MBE9144915.1"/>
    </source>
</evidence>
<name>A0ABR9UEN0_9CYAN</name>
<accession>A0ABR9UEN0</accession>
<keyword evidence="3" id="KW-1185">Reference proteome</keyword>
<organism evidence="2 3">
    <name type="scientific">Planktothrix mougeotii LEGE 06226</name>
    <dbReference type="NCBI Taxonomy" id="1828728"/>
    <lineage>
        <taxon>Bacteria</taxon>
        <taxon>Bacillati</taxon>
        <taxon>Cyanobacteriota</taxon>
        <taxon>Cyanophyceae</taxon>
        <taxon>Oscillatoriophycideae</taxon>
        <taxon>Oscillatoriales</taxon>
        <taxon>Microcoleaceae</taxon>
        <taxon>Planktothrix</taxon>
    </lineage>
</organism>
<comment type="caution">
    <text evidence="2">The sequence shown here is derived from an EMBL/GenBank/DDBJ whole genome shotgun (WGS) entry which is preliminary data.</text>
</comment>
<proteinExistence type="predicted"/>
<dbReference type="RefSeq" id="WP_193870411.1">
    <property type="nucleotide sequence ID" value="NZ_JADEWU010000042.1"/>
</dbReference>
<gene>
    <name evidence="2" type="ORF">IQ236_17065</name>
</gene>
<feature type="coiled-coil region" evidence="1">
    <location>
        <begin position="137"/>
        <end position="164"/>
    </location>
</feature>